<feature type="region of interest" description="Disordered" evidence="1">
    <location>
        <begin position="21"/>
        <end position="51"/>
    </location>
</feature>
<name>A0ABN8IEU5_9NEOP</name>
<feature type="non-terminal residue" evidence="2">
    <location>
        <position position="1"/>
    </location>
</feature>
<organism evidence="2 3">
    <name type="scientific">Iphiclides podalirius</name>
    <name type="common">scarce swallowtail</name>
    <dbReference type="NCBI Taxonomy" id="110791"/>
    <lineage>
        <taxon>Eukaryota</taxon>
        <taxon>Metazoa</taxon>
        <taxon>Ecdysozoa</taxon>
        <taxon>Arthropoda</taxon>
        <taxon>Hexapoda</taxon>
        <taxon>Insecta</taxon>
        <taxon>Pterygota</taxon>
        <taxon>Neoptera</taxon>
        <taxon>Endopterygota</taxon>
        <taxon>Lepidoptera</taxon>
        <taxon>Glossata</taxon>
        <taxon>Ditrysia</taxon>
        <taxon>Papilionoidea</taxon>
        <taxon>Papilionidae</taxon>
        <taxon>Papilioninae</taxon>
        <taxon>Iphiclides</taxon>
    </lineage>
</organism>
<evidence type="ECO:0000256" key="1">
    <source>
        <dbReference type="SAM" id="MobiDB-lite"/>
    </source>
</evidence>
<reference evidence="2" key="1">
    <citation type="submission" date="2022-03" db="EMBL/GenBank/DDBJ databases">
        <authorList>
            <person name="Martin H S."/>
        </authorList>
    </citation>
    <scope>NUCLEOTIDE SEQUENCE</scope>
</reference>
<keyword evidence="3" id="KW-1185">Reference proteome</keyword>
<protein>
    <submittedName>
        <fullName evidence="2">Uncharacterized protein</fullName>
    </submittedName>
</protein>
<gene>
    <name evidence="2" type="ORF">IPOD504_LOCUS7113</name>
</gene>
<evidence type="ECO:0000313" key="3">
    <source>
        <dbReference type="Proteomes" id="UP000837857"/>
    </source>
</evidence>
<dbReference type="EMBL" id="OW152814">
    <property type="protein sequence ID" value="CAH2049937.1"/>
    <property type="molecule type" value="Genomic_DNA"/>
</dbReference>
<sequence>MRRIFLVDRSLWAALQGRNEDRELPRRPAPVARSSLGRQRHANEGGNKKLKRSTQYCTINLDCTALLIKPSFLAAFSIADESFSDRAAICGLRTSEHGA</sequence>
<dbReference type="Proteomes" id="UP000837857">
    <property type="component" value="Chromosome 2"/>
</dbReference>
<proteinExistence type="predicted"/>
<evidence type="ECO:0000313" key="2">
    <source>
        <dbReference type="EMBL" id="CAH2049937.1"/>
    </source>
</evidence>
<accession>A0ABN8IEU5</accession>